<protein>
    <submittedName>
        <fullName evidence="1">Uncharacterized protein</fullName>
    </submittedName>
</protein>
<sequence length="85" mass="9756">MQFTTKLRDARTALANRRTMRVANRRLADELASFRTTSERAELDQLLSRHSNEETEVIREILYRQDAARLQSANRQTAGMGGYLG</sequence>
<dbReference type="EMBL" id="JAPNTZ010000020">
    <property type="protein sequence ID" value="MCY1144526.1"/>
    <property type="molecule type" value="Genomic_DNA"/>
</dbReference>
<evidence type="ECO:0000313" key="1">
    <source>
        <dbReference type="EMBL" id="MCY1144526.1"/>
    </source>
</evidence>
<organism evidence="1 2">
    <name type="scientific">Paractinoplanes pyxinae</name>
    <dbReference type="NCBI Taxonomy" id="2997416"/>
    <lineage>
        <taxon>Bacteria</taxon>
        <taxon>Bacillati</taxon>
        <taxon>Actinomycetota</taxon>
        <taxon>Actinomycetes</taxon>
        <taxon>Micromonosporales</taxon>
        <taxon>Micromonosporaceae</taxon>
        <taxon>Paractinoplanes</taxon>
    </lineage>
</organism>
<name>A0ABT4BDJ2_9ACTN</name>
<proteinExistence type="predicted"/>
<comment type="caution">
    <text evidence="1">The sequence shown here is derived from an EMBL/GenBank/DDBJ whole genome shotgun (WGS) entry which is preliminary data.</text>
</comment>
<evidence type="ECO:0000313" key="2">
    <source>
        <dbReference type="Proteomes" id="UP001151002"/>
    </source>
</evidence>
<dbReference type="RefSeq" id="WP_267569108.1">
    <property type="nucleotide sequence ID" value="NZ_JAPNTZ010000020.1"/>
</dbReference>
<dbReference type="Proteomes" id="UP001151002">
    <property type="component" value="Unassembled WGS sequence"/>
</dbReference>
<reference evidence="1" key="1">
    <citation type="submission" date="2022-11" db="EMBL/GenBank/DDBJ databases">
        <authorList>
            <person name="Somphong A."/>
            <person name="Phongsopitanun W."/>
        </authorList>
    </citation>
    <scope>NUCLEOTIDE SEQUENCE</scope>
    <source>
        <strain evidence="1">Pm04-4</strain>
    </source>
</reference>
<gene>
    <name evidence="1" type="ORF">OWR29_41565</name>
</gene>
<keyword evidence="2" id="KW-1185">Reference proteome</keyword>
<accession>A0ABT4BDJ2</accession>